<reference evidence="1" key="1">
    <citation type="submission" date="2021-03" db="EMBL/GenBank/DDBJ databases">
        <authorList>
            <consortium name="DOE Joint Genome Institute"/>
            <person name="Ahrendt S."/>
            <person name="Looney B.P."/>
            <person name="Miyauchi S."/>
            <person name="Morin E."/>
            <person name="Drula E."/>
            <person name="Courty P.E."/>
            <person name="Chicoki N."/>
            <person name="Fauchery L."/>
            <person name="Kohler A."/>
            <person name="Kuo A."/>
            <person name="Labutti K."/>
            <person name="Pangilinan J."/>
            <person name="Lipzen A."/>
            <person name="Riley R."/>
            <person name="Andreopoulos W."/>
            <person name="He G."/>
            <person name="Johnson J."/>
            <person name="Barry K.W."/>
            <person name="Grigoriev I.V."/>
            <person name="Nagy L."/>
            <person name="Hibbett D."/>
            <person name="Henrissat B."/>
            <person name="Matheny P.B."/>
            <person name="Labbe J."/>
            <person name="Martin F."/>
        </authorList>
    </citation>
    <scope>NUCLEOTIDE SEQUENCE</scope>
    <source>
        <strain evidence="1">HHB10654</strain>
    </source>
</reference>
<dbReference type="EMBL" id="MU277259">
    <property type="protein sequence ID" value="KAI0056700.1"/>
    <property type="molecule type" value="Genomic_DNA"/>
</dbReference>
<proteinExistence type="predicted"/>
<keyword evidence="2" id="KW-1185">Reference proteome</keyword>
<organism evidence="1 2">
    <name type="scientific">Artomyces pyxidatus</name>
    <dbReference type="NCBI Taxonomy" id="48021"/>
    <lineage>
        <taxon>Eukaryota</taxon>
        <taxon>Fungi</taxon>
        <taxon>Dikarya</taxon>
        <taxon>Basidiomycota</taxon>
        <taxon>Agaricomycotina</taxon>
        <taxon>Agaricomycetes</taxon>
        <taxon>Russulales</taxon>
        <taxon>Auriscalpiaceae</taxon>
        <taxon>Artomyces</taxon>
    </lineage>
</organism>
<evidence type="ECO:0000313" key="2">
    <source>
        <dbReference type="Proteomes" id="UP000814140"/>
    </source>
</evidence>
<gene>
    <name evidence="1" type="ORF">BV25DRAFT_1903059</name>
</gene>
<dbReference type="Proteomes" id="UP000814140">
    <property type="component" value="Unassembled WGS sequence"/>
</dbReference>
<name>A0ACB8SL81_9AGAM</name>
<evidence type="ECO:0000313" key="1">
    <source>
        <dbReference type="EMBL" id="KAI0056700.1"/>
    </source>
</evidence>
<comment type="caution">
    <text evidence="1">The sequence shown here is derived from an EMBL/GenBank/DDBJ whole genome shotgun (WGS) entry which is preliminary data.</text>
</comment>
<sequence>MATRIIQASLEQRGTITLERCEKCFRHFQIFHMTEGPRDIIKCAGCLPESAPPLRRCGGCRVTLYCTRECQKAHWREHRGECQQVSGATMAMEREFEQATQCEAWCVEHSEELTHATKAAWVAAQRRAKGPASASLQRTPAGMQHWVCVVHIDIRVTQDKPAGRRMSFAQAVQEVRCRPFKEVSRLLEDTVLSIGPGLERDSLIGRLEHELEDIPGTIPVLFVNRYAKYPFKLCATRQSLLDKAERMQFDWVRTFRHAIDTRSAQVVSSPPPDYTRHAISY</sequence>
<accession>A0ACB8SL81</accession>
<protein>
    <submittedName>
        <fullName evidence="1">Uncharacterized protein</fullName>
    </submittedName>
</protein>
<reference evidence="1" key="2">
    <citation type="journal article" date="2022" name="New Phytol.">
        <title>Evolutionary transition to the ectomycorrhizal habit in the genomes of a hyperdiverse lineage of mushroom-forming fungi.</title>
        <authorList>
            <person name="Looney B."/>
            <person name="Miyauchi S."/>
            <person name="Morin E."/>
            <person name="Drula E."/>
            <person name="Courty P.E."/>
            <person name="Kohler A."/>
            <person name="Kuo A."/>
            <person name="LaButti K."/>
            <person name="Pangilinan J."/>
            <person name="Lipzen A."/>
            <person name="Riley R."/>
            <person name="Andreopoulos W."/>
            <person name="He G."/>
            <person name="Johnson J."/>
            <person name="Nolan M."/>
            <person name="Tritt A."/>
            <person name="Barry K.W."/>
            <person name="Grigoriev I.V."/>
            <person name="Nagy L.G."/>
            <person name="Hibbett D."/>
            <person name="Henrissat B."/>
            <person name="Matheny P.B."/>
            <person name="Labbe J."/>
            <person name="Martin F.M."/>
        </authorList>
    </citation>
    <scope>NUCLEOTIDE SEQUENCE</scope>
    <source>
        <strain evidence="1">HHB10654</strain>
    </source>
</reference>